<accession>A0ABQ7EPA9</accession>
<comment type="caution">
    <text evidence="2">The sequence shown here is derived from an EMBL/GenBank/DDBJ whole genome shotgun (WGS) entry which is preliminary data.</text>
</comment>
<protein>
    <recommendedName>
        <fullName evidence="4">DUF223 domain-containing protein</fullName>
    </recommendedName>
</protein>
<keyword evidence="1" id="KW-0175">Coiled coil</keyword>
<feature type="coiled-coil region" evidence="1">
    <location>
        <begin position="93"/>
        <end position="120"/>
    </location>
</feature>
<reference evidence="2 3" key="1">
    <citation type="journal article" date="2020" name="BMC Genomics">
        <title>Intraspecific diversification of the crop wild relative Brassica cretica Lam. using demographic model selection.</title>
        <authorList>
            <person name="Kioukis A."/>
            <person name="Michalopoulou V.A."/>
            <person name="Briers L."/>
            <person name="Pirintsos S."/>
            <person name="Studholme D.J."/>
            <person name="Pavlidis P."/>
            <person name="Sarris P.F."/>
        </authorList>
    </citation>
    <scope>NUCLEOTIDE SEQUENCE [LARGE SCALE GENOMIC DNA]</scope>
    <source>
        <strain evidence="3">cv. PFS-1207/04</strain>
    </source>
</reference>
<dbReference type="Proteomes" id="UP000266723">
    <property type="component" value="Unassembled WGS sequence"/>
</dbReference>
<name>A0ABQ7EPA9_BRACR</name>
<evidence type="ECO:0000313" key="2">
    <source>
        <dbReference type="EMBL" id="KAF3605261.1"/>
    </source>
</evidence>
<evidence type="ECO:0000313" key="3">
    <source>
        <dbReference type="Proteomes" id="UP000266723"/>
    </source>
</evidence>
<keyword evidence="3" id="KW-1185">Reference proteome</keyword>
<organism evidence="2 3">
    <name type="scientific">Brassica cretica</name>
    <name type="common">Mustard</name>
    <dbReference type="NCBI Taxonomy" id="69181"/>
    <lineage>
        <taxon>Eukaryota</taxon>
        <taxon>Viridiplantae</taxon>
        <taxon>Streptophyta</taxon>
        <taxon>Embryophyta</taxon>
        <taxon>Tracheophyta</taxon>
        <taxon>Spermatophyta</taxon>
        <taxon>Magnoliopsida</taxon>
        <taxon>eudicotyledons</taxon>
        <taxon>Gunneridae</taxon>
        <taxon>Pentapetalae</taxon>
        <taxon>rosids</taxon>
        <taxon>malvids</taxon>
        <taxon>Brassicales</taxon>
        <taxon>Brassicaceae</taxon>
        <taxon>Brassiceae</taxon>
        <taxon>Brassica</taxon>
    </lineage>
</organism>
<evidence type="ECO:0008006" key="4">
    <source>
        <dbReference type="Google" id="ProtNLM"/>
    </source>
</evidence>
<proteinExistence type="predicted"/>
<sequence>MISKTDNYGGGSYRTTKHPFKIVFLPTTRVGICEDLTGLNPVNFGDVLNGVLDDDYLIVEVTQMEIVSVNGKNTQKISVDLRNEEFKANNVLLDEKDAKIRELSTELSRERKRCAALQQQLDMVLNVMEEHANHLSVNINNVIQSVKEIESITFTKSLIS</sequence>
<dbReference type="EMBL" id="QGKV02000297">
    <property type="protein sequence ID" value="KAF3605261.1"/>
    <property type="molecule type" value="Genomic_DNA"/>
</dbReference>
<evidence type="ECO:0000256" key="1">
    <source>
        <dbReference type="SAM" id="Coils"/>
    </source>
</evidence>
<gene>
    <name evidence="2" type="ORF">DY000_02051214</name>
</gene>